<evidence type="ECO:0000313" key="3">
    <source>
        <dbReference type="EMBL" id="OGD74945.1"/>
    </source>
</evidence>
<organism evidence="3 4">
    <name type="scientific">Candidatus Collierbacteria bacterium RIFOXYA2_FULL_46_10</name>
    <dbReference type="NCBI Taxonomy" id="1817726"/>
    <lineage>
        <taxon>Bacteria</taxon>
        <taxon>Candidatus Collieribacteriota</taxon>
    </lineage>
</organism>
<reference evidence="3 4" key="1">
    <citation type="journal article" date="2016" name="Nat. Commun.">
        <title>Thousands of microbial genomes shed light on interconnected biogeochemical processes in an aquifer system.</title>
        <authorList>
            <person name="Anantharaman K."/>
            <person name="Brown C.T."/>
            <person name="Hug L.A."/>
            <person name="Sharon I."/>
            <person name="Castelle C.J."/>
            <person name="Probst A.J."/>
            <person name="Thomas B.C."/>
            <person name="Singh A."/>
            <person name="Wilkins M.J."/>
            <person name="Karaoz U."/>
            <person name="Brodie E.L."/>
            <person name="Williams K.H."/>
            <person name="Hubbard S.S."/>
            <person name="Banfield J.F."/>
        </authorList>
    </citation>
    <scope>NUCLEOTIDE SEQUENCE [LARGE SCALE GENOMIC DNA]</scope>
</reference>
<dbReference type="AlphaFoldDB" id="A0A1F5F5K7"/>
<evidence type="ECO:0000259" key="2">
    <source>
        <dbReference type="Pfam" id="PF18904"/>
    </source>
</evidence>
<gene>
    <name evidence="3" type="ORF">A2228_02500</name>
</gene>
<dbReference type="Proteomes" id="UP000176191">
    <property type="component" value="Unassembled WGS sequence"/>
</dbReference>
<evidence type="ECO:0000256" key="1">
    <source>
        <dbReference type="SAM" id="MobiDB-lite"/>
    </source>
</evidence>
<proteinExistence type="predicted"/>
<feature type="domain" description="DUF5660" evidence="2">
    <location>
        <begin position="119"/>
        <end position="223"/>
    </location>
</feature>
<dbReference type="InterPro" id="IPR043719">
    <property type="entry name" value="DUF5660"/>
</dbReference>
<comment type="caution">
    <text evidence="3">The sequence shown here is derived from an EMBL/GenBank/DDBJ whole genome shotgun (WGS) entry which is preliminary data.</text>
</comment>
<accession>A0A1F5F5K7</accession>
<name>A0A1F5F5K7_9BACT</name>
<feature type="region of interest" description="Disordered" evidence="1">
    <location>
        <begin position="1"/>
        <end position="29"/>
    </location>
</feature>
<dbReference type="Pfam" id="PF18904">
    <property type="entry name" value="DUF5660"/>
    <property type="match status" value="1"/>
</dbReference>
<protein>
    <recommendedName>
        <fullName evidence="2">DUF5660 domain-containing protein</fullName>
    </recommendedName>
</protein>
<feature type="compositionally biased region" description="Polar residues" evidence="1">
    <location>
        <begin position="15"/>
        <end position="29"/>
    </location>
</feature>
<sequence length="223" mass="25232">MSFDPFKNFKPLNSKPATKTNPPVTRSDNFVESVKDIGSNTLQSLKNDVVKGTAQNIFDQLLGSTKTGQVPSENQTITPDLEEYIAEREQNAAEQARSQERLFHQQKQKETQVLFSFADEKVKKEIEGVRQELAMLVNTMGQVEAQIENAIMDNVTDAGVYHLNYFRKLKTWIVFMRKSLEDASLWLSVAKGRKTQGYFWSQVAKSGTKYSMSHERAVQMGAG</sequence>
<evidence type="ECO:0000313" key="4">
    <source>
        <dbReference type="Proteomes" id="UP000176191"/>
    </source>
</evidence>
<dbReference type="EMBL" id="MFAK01000020">
    <property type="protein sequence ID" value="OGD74945.1"/>
    <property type="molecule type" value="Genomic_DNA"/>
</dbReference>